<accession>A0A1X7GKG8</accession>
<dbReference type="AlphaFoldDB" id="A0A1X7GKG8"/>
<sequence>MTEARSVTEADLHAYADGFLDEAGRARVERFLADNPEAAEMIADWQAQSDELRAAFAPYEKSKSFDIRLLSVGFARPAAPPGRRFALAAAAVLVFALGALGGHYGPRLFERPEIRLAYTEVLPREARNAFLVYANEVRHPVEVFADEETHLANWLGKRLSIADLKVPNLQPLGFKLVGGRLLPVGGKPGAMFMYENQTGQRVTVLVGRNRENRTTSFRFASANDVETFYWIDGELGYAVTGEISRDMLQKIAEECYRQFPS</sequence>
<dbReference type="OrthoDB" id="7187254at2"/>
<feature type="transmembrane region" description="Helical" evidence="1">
    <location>
        <begin position="85"/>
        <end position="105"/>
    </location>
</feature>
<keyword evidence="1 2" id="KW-0812">Transmembrane</keyword>
<evidence type="ECO:0000313" key="3">
    <source>
        <dbReference type="Proteomes" id="UP000192903"/>
    </source>
</evidence>
<evidence type="ECO:0000256" key="1">
    <source>
        <dbReference type="SAM" id="Phobius"/>
    </source>
</evidence>
<keyword evidence="1" id="KW-0472">Membrane</keyword>
<name>A0A1X7GKG8_9HYPH</name>
<proteinExistence type="predicted"/>
<dbReference type="STRING" id="464029.SAMN02982989_3983"/>
<protein>
    <submittedName>
        <fullName evidence="2">Transmembrane transcriptional regulator (Anti-sigma factor RsiW)</fullName>
    </submittedName>
</protein>
<dbReference type="RefSeq" id="WP_085424603.1">
    <property type="nucleotide sequence ID" value="NZ_FXAF01000011.1"/>
</dbReference>
<reference evidence="3" key="1">
    <citation type="submission" date="2017-04" db="EMBL/GenBank/DDBJ databases">
        <authorList>
            <person name="Varghese N."/>
            <person name="Submissions S."/>
        </authorList>
    </citation>
    <scope>NUCLEOTIDE SEQUENCE [LARGE SCALE GENOMIC DNA]</scope>
    <source>
        <strain evidence="3">B4P</strain>
    </source>
</reference>
<dbReference type="EMBL" id="FXAF01000011">
    <property type="protein sequence ID" value="SMF71178.1"/>
    <property type="molecule type" value="Genomic_DNA"/>
</dbReference>
<keyword evidence="3" id="KW-1185">Reference proteome</keyword>
<evidence type="ECO:0000313" key="2">
    <source>
        <dbReference type="EMBL" id="SMF71178.1"/>
    </source>
</evidence>
<keyword evidence="1" id="KW-1133">Transmembrane helix</keyword>
<dbReference type="Proteomes" id="UP000192903">
    <property type="component" value="Unassembled WGS sequence"/>
</dbReference>
<organism evidence="2 3">
    <name type="scientific">Xaviernesmea oryzae</name>
    <dbReference type="NCBI Taxonomy" id="464029"/>
    <lineage>
        <taxon>Bacteria</taxon>
        <taxon>Pseudomonadati</taxon>
        <taxon>Pseudomonadota</taxon>
        <taxon>Alphaproteobacteria</taxon>
        <taxon>Hyphomicrobiales</taxon>
        <taxon>Rhizobiaceae</taxon>
        <taxon>Rhizobium/Agrobacterium group</taxon>
        <taxon>Xaviernesmea</taxon>
    </lineage>
</organism>
<gene>
    <name evidence="2" type="ORF">SAMN02982989_3983</name>
</gene>